<dbReference type="Gene3D" id="3.60.10.10">
    <property type="entry name" value="Endonuclease/exonuclease/phosphatase"/>
    <property type="match status" value="1"/>
</dbReference>
<dbReference type="Proteomes" id="UP000246964">
    <property type="component" value="Unassembled WGS sequence"/>
</dbReference>
<dbReference type="InterPro" id="IPR036691">
    <property type="entry name" value="Endo/exonu/phosph_ase_sf"/>
</dbReference>
<dbReference type="CDD" id="cd10283">
    <property type="entry name" value="MnuA_DNase1-like"/>
    <property type="match status" value="1"/>
</dbReference>
<dbReference type="Gene3D" id="2.60.40.1260">
    <property type="entry name" value="Lamin Tail domain"/>
    <property type="match status" value="1"/>
</dbReference>
<reference evidence="4 5" key="1">
    <citation type="submission" date="2018-05" db="EMBL/GenBank/DDBJ databases">
        <title>Freshwater and sediment microbial communities from various areas in North America, analyzing microbe dynamics in response to fracking.</title>
        <authorList>
            <person name="Lamendella R."/>
        </authorList>
    </citation>
    <scope>NUCLEOTIDE SEQUENCE [LARGE SCALE GENOMIC DNA]</scope>
    <source>
        <strain evidence="4 5">125B1</strain>
    </source>
</reference>
<dbReference type="GO" id="GO:0003824">
    <property type="term" value="F:catalytic activity"/>
    <property type="evidence" value="ECO:0007669"/>
    <property type="project" value="InterPro"/>
</dbReference>
<dbReference type="InterPro" id="IPR001322">
    <property type="entry name" value="Lamin_tail_dom"/>
</dbReference>
<dbReference type="OrthoDB" id="9800417at2"/>
<dbReference type="RefSeq" id="WP_110075487.1">
    <property type="nucleotide sequence ID" value="NZ_QGTT01000004.1"/>
</dbReference>
<evidence type="ECO:0000313" key="4">
    <source>
        <dbReference type="EMBL" id="PWW14104.1"/>
    </source>
</evidence>
<dbReference type="Pfam" id="PF00932">
    <property type="entry name" value="LTD"/>
    <property type="match status" value="1"/>
</dbReference>
<organism evidence="4 5">
    <name type="scientific">Pseudidiomarina maritima</name>
    <dbReference type="NCBI Taxonomy" id="519453"/>
    <lineage>
        <taxon>Bacteria</taxon>
        <taxon>Pseudomonadati</taxon>
        <taxon>Pseudomonadota</taxon>
        <taxon>Gammaproteobacteria</taxon>
        <taxon>Alteromonadales</taxon>
        <taxon>Idiomarinaceae</taxon>
        <taxon>Pseudidiomarina</taxon>
    </lineage>
</organism>
<dbReference type="PROSITE" id="PS51841">
    <property type="entry name" value="LTD"/>
    <property type="match status" value="1"/>
</dbReference>
<accession>A0A317QCD8</accession>
<dbReference type="InterPro" id="IPR047971">
    <property type="entry name" value="ExeM-like"/>
</dbReference>
<keyword evidence="2" id="KW-0732">Signal</keyword>
<dbReference type="InterPro" id="IPR005135">
    <property type="entry name" value="Endo/exonuclease/phosphatase"/>
</dbReference>
<feature type="compositionally biased region" description="Acidic residues" evidence="1">
    <location>
        <begin position="190"/>
        <end position="200"/>
    </location>
</feature>
<dbReference type="SUPFAM" id="SSF74853">
    <property type="entry name" value="Lamin A/C globular tail domain"/>
    <property type="match status" value="1"/>
</dbReference>
<dbReference type="AlphaFoldDB" id="A0A317QCD8"/>
<evidence type="ECO:0000256" key="1">
    <source>
        <dbReference type="SAM" id="MobiDB-lite"/>
    </source>
</evidence>
<dbReference type="CDD" id="cd04486">
    <property type="entry name" value="YhcR_OBF_like"/>
    <property type="match status" value="1"/>
</dbReference>
<dbReference type="InterPro" id="IPR036415">
    <property type="entry name" value="Lamin_tail_dom_sf"/>
</dbReference>
<dbReference type="PANTHER" id="PTHR42834">
    <property type="entry name" value="ENDONUCLEASE/EXONUCLEASE/PHOSPHATASE FAMILY PROTEIN (AFU_ORTHOLOGUE AFUA_3G09210)"/>
    <property type="match status" value="1"/>
</dbReference>
<evidence type="ECO:0000256" key="2">
    <source>
        <dbReference type="SAM" id="SignalP"/>
    </source>
</evidence>
<feature type="chain" id="PRO_5016392186" description="LTD domain-containing protein" evidence="2">
    <location>
        <begin position="22"/>
        <end position="843"/>
    </location>
</feature>
<feature type="region of interest" description="Disordered" evidence="1">
    <location>
        <begin position="179"/>
        <end position="202"/>
    </location>
</feature>
<feature type="region of interest" description="Disordered" evidence="1">
    <location>
        <begin position="787"/>
        <end position="812"/>
    </location>
</feature>
<dbReference type="SUPFAM" id="SSF56219">
    <property type="entry name" value="DNase I-like"/>
    <property type="match status" value="1"/>
</dbReference>
<dbReference type="Pfam" id="PF03372">
    <property type="entry name" value="Exo_endo_phos"/>
    <property type="match status" value="1"/>
</dbReference>
<evidence type="ECO:0000259" key="3">
    <source>
        <dbReference type="PROSITE" id="PS51841"/>
    </source>
</evidence>
<dbReference type="NCBIfam" id="NF033681">
    <property type="entry name" value="ExeM_NucH_DNase"/>
    <property type="match status" value="1"/>
</dbReference>
<feature type="domain" description="LTD" evidence="3">
    <location>
        <begin position="11"/>
        <end position="175"/>
    </location>
</feature>
<gene>
    <name evidence="4" type="ORF">DET45_10442</name>
</gene>
<dbReference type="PANTHER" id="PTHR42834:SF1">
    <property type="entry name" value="ENDONUCLEASE_EXONUCLEASE_PHOSPHATASE FAMILY PROTEIN (AFU_ORTHOLOGUE AFUA_3G09210)"/>
    <property type="match status" value="1"/>
</dbReference>
<feature type="signal peptide" evidence="2">
    <location>
        <begin position="1"/>
        <end position="21"/>
    </location>
</feature>
<keyword evidence="5" id="KW-1185">Reference proteome</keyword>
<proteinExistence type="predicted"/>
<comment type="caution">
    <text evidence="4">The sequence shown here is derived from an EMBL/GenBank/DDBJ whole genome shotgun (WGS) entry which is preliminary data.</text>
</comment>
<name>A0A317QCD8_9GAMM</name>
<protein>
    <recommendedName>
        <fullName evidence="3">LTD domain-containing protein</fullName>
    </recommendedName>
</protein>
<sequence>MKRHNIALALTALLASSAASADIIISEYIEGSSNNKAIELFNTTDATVDLSQYALQRFSNGGTSPANIALSGTLAAKSTYVLVHSSANATLKGYADIETTDINHNGDDGWVLVKGDVIVDSFGKLGEDPGTAWESGDVSTVNMTLRRKDAVMTGDSNFEDAFDPAVEWDAFAQDTFDGLGSHAGYAGSDPEPEPEPEPEPTEFGVCGDSAHRISAIQGNALSEATGASPLVGQIVIVEAVVTGVYKSGERPLNGFFLQEEDAHQDDDPNSSEGIFVYSPTDTYAPVAGQLVRVQGEVAEYFNGTQLSNISNMVVCAEGQDVTPAALELPLTSRDEFERFEGMLVQVQHPVVVTGTDQLGQYGEFKVADERLMTPTEIAAPGEPAKAVAAAKAARVFRIDDARSVTNATDVPFPPGGLSADNTLRLGTEITNPQGIMHYSFDEYRLLPTQDLQFVDVNPRTTAPAAAEMGDVRVAVFNLLNLFNGDGQGGGFPTERGANNILEYDRQLPKAVAAILGLQADVVGLIELENDGNGENSMLVQLVAALNDAGDSEWAFVNVGGSGIIGGDAITNAIIYRTDRVAETGTGVFTTQVPFDYGSRPPVAQTFKDLVNEDEFTFVVAHLRSKGSCSSSAADGDKDTGDGQGCWNATRVAAVEKLQEWLAGHPTGRTDEDVIVMGDMNAYTMEDPITAMVEGGFTNLKAAFAEEGQATHTYWYRDESGSLDHAFGSEAMTAKVVAAQAWHINVDEPKVFDYNLEFKDIPLDTQYYNEDPYRSSDHDPVIVAFTTVESNPDDDGGTDPDVEDPGAETPEEEHVNIDHATTSSSFPLWFGLVALLMAGFRRRA</sequence>
<dbReference type="EMBL" id="QGTT01000004">
    <property type="protein sequence ID" value="PWW14104.1"/>
    <property type="molecule type" value="Genomic_DNA"/>
</dbReference>
<feature type="compositionally biased region" description="Acidic residues" evidence="1">
    <location>
        <begin position="790"/>
        <end position="810"/>
    </location>
</feature>
<evidence type="ECO:0000313" key="5">
    <source>
        <dbReference type="Proteomes" id="UP000246964"/>
    </source>
</evidence>